<keyword evidence="2" id="KW-0049">Antioxidant</keyword>
<evidence type="ECO:0000259" key="15">
    <source>
        <dbReference type="PROSITE" id="PS51352"/>
    </source>
</evidence>
<dbReference type="PANTHER" id="PTHR43110">
    <property type="entry name" value="THIOL PEROXIDASE"/>
    <property type="match status" value="1"/>
</dbReference>
<dbReference type="PIRSF" id="PIRSF000239">
    <property type="entry name" value="AHPC"/>
    <property type="match status" value="1"/>
</dbReference>
<dbReference type="RefSeq" id="WP_089330396.1">
    <property type="nucleotide sequence ID" value="NZ_FZOR01000051.1"/>
</dbReference>
<dbReference type="InterPro" id="IPR036249">
    <property type="entry name" value="Thioredoxin-like_sf"/>
</dbReference>
<dbReference type="Proteomes" id="UP000198318">
    <property type="component" value="Unassembled WGS sequence"/>
</dbReference>
<dbReference type="Pfam" id="PF00578">
    <property type="entry name" value="AhpC-TSA"/>
    <property type="match status" value="1"/>
</dbReference>
<evidence type="ECO:0000256" key="11">
    <source>
        <dbReference type="ARBA" id="ARBA00068979"/>
    </source>
</evidence>
<keyword evidence="4" id="KW-0676">Redox-active center</keyword>
<comment type="catalytic activity">
    <reaction evidence="6">
        <text>[mycoredoxin]-L-dithiol + a hydroperoxide = [mycoredoxin]-L-disulfide + an alcohol + H2O</text>
        <dbReference type="Rhea" id="RHEA:62640"/>
        <dbReference type="Rhea" id="RHEA-COMP:16137"/>
        <dbReference type="Rhea" id="RHEA-COMP:16138"/>
        <dbReference type="ChEBI" id="CHEBI:15377"/>
        <dbReference type="ChEBI" id="CHEBI:29950"/>
        <dbReference type="ChEBI" id="CHEBI:30879"/>
        <dbReference type="ChEBI" id="CHEBI:35924"/>
        <dbReference type="ChEBI" id="CHEBI:50058"/>
        <dbReference type="EC" id="1.11.1.29"/>
    </reaction>
</comment>
<dbReference type="SUPFAM" id="SSF52833">
    <property type="entry name" value="Thioredoxin-like"/>
    <property type="match status" value="1"/>
</dbReference>
<gene>
    <name evidence="16" type="ORF">SAMN05443665_10519</name>
</gene>
<comment type="function">
    <text evidence="7">Thiol-specific peroxidase that catalyzes the reduction of hydrogen peroxide and organic hydroperoxides to water and alcohols, respectively. Plays a role in cell protection against oxidative stress by detoxifying peroxides. May represent an important antioxidant defense against cytotoxic peroxides, especially peroxynitrite, which can be formed by activated macrophages during infection.</text>
</comment>
<evidence type="ECO:0000256" key="12">
    <source>
        <dbReference type="ARBA" id="ARBA00082991"/>
    </source>
</evidence>
<dbReference type="AlphaFoldDB" id="A0A239NV99"/>
<evidence type="ECO:0000256" key="9">
    <source>
        <dbReference type="ARBA" id="ARBA00065226"/>
    </source>
</evidence>
<protein>
    <recommendedName>
        <fullName evidence="11">Alkyl hydroperoxide reductase E</fullName>
        <ecNumber evidence="10">1.11.1.29</ecNumber>
    </recommendedName>
    <alternativeName>
        <fullName evidence="12">Mycoredoxin-dependent peroxiredoxin</fullName>
    </alternativeName>
    <alternativeName>
        <fullName evidence="13">Peroxiredoxin AhpE</fullName>
    </alternativeName>
    <alternativeName>
        <fullName evidence="5">Thioredoxin peroxidase</fullName>
    </alternativeName>
</protein>
<dbReference type="InterPro" id="IPR024706">
    <property type="entry name" value="Peroxiredoxin_AhpC-typ"/>
</dbReference>
<evidence type="ECO:0000256" key="3">
    <source>
        <dbReference type="ARBA" id="ARBA00023002"/>
    </source>
</evidence>
<dbReference type="OrthoDB" id="9812811at2"/>
<dbReference type="InterPro" id="IPR050455">
    <property type="entry name" value="Tpx_Peroxidase_subfamily"/>
</dbReference>
<proteinExistence type="inferred from homology"/>
<evidence type="ECO:0000256" key="13">
    <source>
        <dbReference type="ARBA" id="ARBA00083736"/>
    </source>
</evidence>
<dbReference type="GO" id="GO:0004601">
    <property type="term" value="F:peroxidase activity"/>
    <property type="evidence" value="ECO:0007669"/>
    <property type="project" value="UniProtKB-KW"/>
</dbReference>
<reference evidence="16 17" key="1">
    <citation type="submission" date="2017-06" db="EMBL/GenBank/DDBJ databases">
        <authorList>
            <person name="Kim H.J."/>
            <person name="Triplett B.A."/>
        </authorList>
    </citation>
    <scope>NUCLEOTIDE SEQUENCE [LARGE SCALE GENOMIC DNA]</scope>
    <source>
        <strain evidence="16 17">DSM 44715</strain>
    </source>
</reference>
<sequence length="168" mass="18112">MAVNAGADGVQAGAVEVGAEAPDFELADQHGTPVRLSDFRGEKNVVLVFYPLAFSGVCTGELTRLRDEFKDAGDGDGGSGAQLLAVSVDSMFALRAWSDQEGFWFPLLSDFWPHGGTARRYGVFDEAKGLALRGTFIIDTEGVVRWRVVNAIPDARDIDEYREALAGL</sequence>
<organism evidence="16 17">
    <name type="scientific">Actinomadura meyerae</name>
    <dbReference type="NCBI Taxonomy" id="240840"/>
    <lineage>
        <taxon>Bacteria</taxon>
        <taxon>Bacillati</taxon>
        <taxon>Actinomycetota</taxon>
        <taxon>Actinomycetes</taxon>
        <taxon>Streptosporangiales</taxon>
        <taxon>Thermomonosporaceae</taxon>
        <taxon>Actinomadura</taxon>
    </lineage>
</organism>
<dbReference type="EMBL" id="FZOR01000051">
    <property type="protein sequence ID" value="SNT58841.1"/>
    <property type="molecule type" value="Genomic_DNA"/>
</dbReference>
<evidence type="ECO:0000256" key="2">
    <source>
        <dbReference type="ARBA" id="ARBA00022862"/>
    </source>
</evidence>
<keyword evidence="3" id="KW-0560">Oxidoreductase</keyword>
<keyword evidence="17" id="KW-1185">Reference proteome</keyword>
<evidence type="ECO:0000313" key="17">
    <source>
        <dbReference type="Proteomes" id="UP000198318"/>
    </source>
</evidence>
<evidence type="ECO:0000256" key="10">
    <source>
        <dbReference type="ARBA" id="ARBA00067009"/>
    </source>
</evidence>
<dbReference type="PROSITE" id="PS51352">
    <property type="entry name" value="THIOREDOXIN_2"/>
    <property type="match status" value="1"/>
</dbReference>
<evidence type="ECO:0000256" key="6">
    <source>
        <dbReference type="ARBA" id="ARBA00052774"/>
    </source>
</evidence>
<dbReference type="PANTHER" id="PTHR43110:SF1">
    <property type="entry name" value="THIOL PEROXIDASE"/>
    <property type="match status" value="1"/>
</dbReference>
<name>A0A239NV99_9ACTN</name>
<comment type="similarity">
    <text evidence="8">Belongs to the peroxiredoxin family. AhpE subfamily.</text>
</comment>
<evidence type="ECO:0000256" key="7">
    <source>
        <dbReference type="ARBA" id="ARBA00056930"/>
    </source>
</evidence>
<feature type="domain" description="Thioredoxin" evidence="15">
    <location>
        <begin position="15"/>
        <end position="168"/>
    </location>
</feature>
<dbReference type="InterPro" id="IPR013766">
    <property type="entry name" value="Thioredoxin_domain"/>
</dbReference>
<evidence type="ECO:0000313" key="16">
    <source>
        <dbReference type="EMBL" id="SNT58841.1"/>
    </source>
</evidence>
<accession>A0A239NV99</accession>
<evidence type="ECO:0000256" key="5">
    <source>
        <dbReference type="ARBA" id="ARBA00032824"/>
    </source>
</evidence>
<feature type="active site" description="Cysteine sulfenic acid (-SOH) intermediate; for peroxidase activity" evidence="14">
    <location>
        <position position="58"/>
    </location>
</feature>
<keyword evidence="1" id="KW-0575">Peroxidase</keyword>
<comment type="subunit">
    <text evidence="9">Homodimer. Forms both dimers and octamers; a tightly-associated dimer and a ring-like octamer.</text>
</comment>
<dbReference type="Gene3D" id="3.40.30.10">
    <property type="entry name" value="Glutaredoxin"/>
    <property type="match status" value="1"/>
</dbReference>
<dbReference type="CDD" id="cd03018">
    <property type="entry name" value="PRX_AhpE_like"/>
    <property type="match status" value="1"/>
</dbReference>
<dbReference type="FunFam" id="3.40.30.10:FF:000118">
    <property type="entry name" value="Peroxiredoxin AhpE"/>
    <property type="match status" value="1"/>
</dbReference>
<evidence type="ECO:0000256" key="14">
    <source>
        <dbReference type="PIRSR" id="PIRSR000239-1"/>
    </source>
</evidence>
<dbReference type="EC" id="1.11.1.29" evidence="10"/>
<dbReference type="InterPro" id="IPR000866">
    <property type="entry name" value="AhpC/TSA"/>
</dbReference>
<evidence type="ECO:0000256" key="8">
    <source>
        <dbReference type="ARBA" id="ARBA00060973"/>
    </source>
</evidence>
<evidence type="ECO:0000256" key="1">
    <source>
        <dbReference type="ARBA" id="ARBA00022559"/>
    </source>
</evidence>
<evidence type="ECO:0000256" key="4">
    <source>
        <dbReference type="ARBA" id="ARBA00023284"/>
    </source>
</evidence>